<evidence type="ECO:0000256" key="5">
    <source>
        <dbReference type="NCBIfam" id="TIGR01927"/>
    </source>
</evidence>
<dbReference type="SUPFAM" id="SSF51604">
    <property type="entry name" value="Enolase C-terminal domain-like"/>
    <property type="match status" value="1"/>
</dbReference>
<dbReference type="Gene3D" id="3.20.20.120">
    <property type="entry name" value="Enolase-like C-terminal domain"/>
    <property type="match status" value="1"/>
</dbReference>
<dbReference type="STRING" id="298386.PBPRA2622"/>
<keyword evidence="2 4" id="KW-0460">Magnesium</keyword>
<comment type="pathway">
    <text evidence="4">Quinol/quinone metabolism; 1,4-dihydroxy-2-naphthoate biosynthesis; 1,4-dihydroxy-2-naphthoate from chorismate: step 4/7.</text>
</comment>
<dbReference type="SFLD" id="SFLDS00001">
    <property type="entry name" value="Enolase"/>
    <property type="match status" value="1"/>
</dbReference>
<comment type="pathway">
    <text evidence="4">Quinol/quinone metabolism; menaquinone biosynthesis.</text>
</comment>
<gene>
    <name evidence="7" type="primary">MENC</name>
    <name evidence="4" type="synonym">menC</name>
    <name evidence="7" type="ordered locus">PBPRA2622</name>
</gene>
<protein>
    <recommendedName>
        <fullName evidence="4 5">o-succinylbenzoate synthase</fullName>
        <shortName evidence="4">OSB synthase</shortName>
        <shortName evidence="4">OSBS</shortName>
        <ecNumber evidence="4 5">4.2.1.113</ecNumber>
    </recommendedName>
    <alternativeName>
        <fullName evidence="4">4-(2'-carboxyphenyl)-4-oxybutyric acid synthase</fullName>
    </alternativeName>
    <alternativeName>
        <fullName evidence="4">o-succinylbenzoic acid synthase</fullName>
    </alternativeName>
</protein>
<proteinExistence type="inferred from homology"/>
<dbReference type="InterPro" id="IPR041338">
    <property type="entry name" value="OSBS_N"/>
</dbReference>
<feature type="binding site" evidence="4">
    <location>
        <position position="230"/>
    </location>
    <ligand>
        <name>Mg(2+)</name>
        <dbReference type="ChEBI" id="CHEBI:18420"/>
    </ligand>
</feature>
<feature type="active site" description="Proton acceptor" evidence="4">
    <location>
        <position position="252"/>
    </location>
</feature>
<dbReference type="InterPro" id="IPR029017">
    <property type="entry name" value="Enolase-like_N"/>
</dbReference>
<dbReference type="SUPFAM" id="SSF54826">
    <property type="entry name" value="Enolase N-terminal domain-like"/>
    <property type="match status" value="1"/>
</dbReference>
<dbReference type="SMART" id="SM00922">
    <property type="entry name" value="MR_MLE"/>
    <property type="match status" value="1"/>
</dbReference>
<evidence type="ECO:0000256" key="3">
    <source>
        <dbReference type="ARBA" id="ARBA00023239"/>
    </source>
</evidence>
<feature type="active site" description="Proton donor" evidence="4">
    <location>
        <position position="150"/>
    </location>
</feature>
<dbReference type="GO" id="GO:0009234">
    <property type="term" value="P:menaquinone biosynthetic process"/>
    <property type="evidence" value="ECO:0007669"/>
    <property type="project" value="UniProtKB-UniRule"/>
</dbReference>
<comment type="function">
    <text evidence="4">Converts 2-succinyl-6-hydroxy-2,4-cyclohexadiene-1-carboxylate (SHCHC) to 2-succinylbenzoate (OSB).</text>
</comment>
<dbReference type="HAMAP" id="MF_00470">
    <property type="entry name" value="MenC_1"/>
    <property type="match status" value="1"/>
</dbReference>
<accession>Q6LNX5</accession>
<organism evidence="7 8">
    <name type="scientific">Photobacterium profundum (strain SS9)</name>
    <dbReference type="NCBI Taxonomy" id="298386"/>
    <lineage>
        <taxon>Bacteria</taxon>
        <taxon>Pseudomonadati</taxon>
        <taxon>Pseudomonadota</taxon>
        <taxon>Gammaproteobacteria</taxon>
        <taxon>Vibrionales</taxon>
        <taxon>Vibrionaceae</taxon>
        <taxon>Photobacterium</taxon>
    </lineage>
</organism>
<dbReference type="eggNOG" id="COG1441">
    <property type="taxonomic scope" value="Bacteria"/>
</dbReference>
<feature type="binding site" evidence="4">
    <location>
        <position position="207"/>
    </location>
    <ligand>
        <name>Mg(2+)</name>
        <dbReference type="ChEBI" id="CHEBI:18420"/>
    </ligand>
</feature>
<comment type="cofactor">
    <cofactor evidence="4">
        <name>a divalent metal cation</name>
        <dbReference type="ChEBI" id="CHEBI:60240"/>
    </cofactor>
</comment>
<evidence type="ECO:0000259" key="6">
    <source>
        <dbReference type="SMART" id="SM00922"/>
    </source>
</evidence>
<reference evidence="8" key="1">
    <citation type="journal article" date="2005" name="Science">
        <title>Life at depth: Photobacterium profundum genome sequence and expression analysis.</title>
        <authorList>
            <person name="Vezzi A."/>
            <person name="Campanaro S."/>
            <person name="D'Angelo M."/>
            <person name="Simonato F."/>
            <person name="Vitulo N."/>
            <person name="Lauro F.M."/>
            <person name="Cestaro A."/>
            <person name="Malacrida G."/>
            <person name="Simionati B."/>
            <person name="Cannata N."/>
            <person name="Romualdi C."/>
            <person name="Bartlett D.H."/>
            <person name="Valle G."/>
        </authorList>
    </citation>
    <scope>NUCLEOTIDE SEQUENCE [LARGE SCALE GENOMIC DNA]</scope>
    <source>
        <strain evidence="8">ATCC BAA-1253 / SS9</strain>
    </source>
</reference>
<dbReference type="UniPathway" id="UPA01057">
    <property type="reaction ID" value="UER00165"/>
</dbReference>
<dbReference type="InterPro" id="IPR029065">
    <property type="entry name" value="Enolase_C-like"/>
</dbReference>
<dbReference type="Proteomes" id="UP000000593">
    <property type="component" value="Chromosome 1"/>
</dbReference>
<keyword evidence="3 4" id="KW-0456">Lyase</keyword>
<dbReference type="GO" id="GO:0043748">
    <property type="term" value="F:O-succinylbenzoate synthase activity"/>
    <property type="evidence" value="ECO:0007669"/>
    <property type="project" value="UniProtKB-EC"/>
</dbReference>
<evidence type="ECO:0000256" key="2">
    <source>
        <dbReference type="ARBA" id="ARBA00022842"/>
    </source>
</evidence>
<dbReference type="SFLD" id="SFLDF00009">
    <property type="entry name" value="o-succinylbenzoate_synthase"/>
    <property type="match status" value="1"/>
</dbReference>
<dbReference type="AlphaFoldDB" id="Q6LNX5"/>
<feature type="binding site" evidence="4">
    <location>
        <position position="178"/>
    </location>
    <ligand>
        <name>Mg(2+)</name>
        <dbReference type="ChEBI" id="CHEBI:18420"/>
    </ligand>
</feature>
<dbReference type="Gene3D" id="3.30.390.10">
    <property type="entry name" value="Enolase-like, N-terminal domain"/>
    <property type="match status" value="1"/>
</dbReference>
<dbReference type="KEGG" id="ppr:PBPRA2622"/>
<dbReference type="HOGENOM" id="CLU_030273_0_1_6"/>
<dbReference type="EC" id="4.2.1.113" evidence="4 5"/>
<comment type="catalytic activity">
    <reaction evidence="4">
        <text>(1R,6R)-6-hydroxy-2-succinyl-cyclohexa-2,4-diene-1-carboxylate = 2-succinylbenzoate + H2O</text>
        <dbReference type="Rhea" id="RHEA:10196"/>
        <dbReference type="ChEBI" id="CHEBI:15377"/>
        <dbReference type="ChEBI" id="CHEBI:18325"/>
        <dbReference type="ChEBI" id="CHEBI:58689"/>
        <dbReference type="EC" id="4.2.1.113"/>
    </reaction>
</comment>
<evidence type="ECO:0000313" key="7">
    <source>
        <dbReference type="EMBL" id="CAG21001.1"/>
    </source>
</evidence>
<dbReference type="PANTHER" id="PTHR48073:SF2">
    <property type="entry name" value="O-SUCCINYLBENZOATE SYNTHASE"/>
    <property type="match status" value="1"/>
</dbReference>
<keyword evidence="1 4" id="KW-0479">Metal-binding</keyword>
<dbReference type="GO" id="GO:0000287">
    <property type="term" value="F:magnesium ion binding"/>
    <property type="evidence" value="ECO:0007669"/>
    <property type="project" value="UniProtKB-UniRule"/>
</dbReference>
<dbReference type="EMBL" id="CR378671">
    <property type="protein sequence ID" value="CAG21001.1"/>
    <property type="molecule type" value="Genomic_DNA"/>
</dbReference>
<sequence>MELIMAKTVVLTEEYIRSAKLYQYQLPMDSGVILRTQRLATREGWIVELRDGDKVGFGEIAPLPEFSHETVEQAGEQAKQLLESWIQGETIDLSQALPSVAFGLSMAMLEQASELPMKGNYLVAPLCSGDPDDLIVRLNEMPGEKVAKIKVGMYEAVRDGIVVNMFIEAIPDVRLRLDANRKWTPIKAQQFAKYVKPEHRAGIAFLEEPCKTPEDSLAFSLETGINIAWDETVRDEGFEVKAEPGVVAIIIKPTLVGSVQRCMDLVKQAHAVGLTAVISSSMESSLGLNQLARFAEWQTPGVIPGLDTMQLFKAQLETSWPDCDLPKTALSDLEVVWQK</sequence>
<dbReference type="NCBIfam" id="NF003473">
    <property type="entry name" value="PRK05105.1"/>
    <property type="match status" value="1"/>
</dbReference>
<dbReference type="NCBIfam" id="TIGR01927">
    <property type="entry name" value="menC_gam_Gplu"/>
    <property type="match status" value="1"/>
</dbReference>
<dbReference type="SFLD" id="SFLDG00180">
    <property type="entry name" value="muconate_cycloisomerase"/>
    <property type="match status" value="1"/>
</dbReference>
<dbReference type="Pfam" id="PF21508">
    <property type="entry name" value="MenC_N"/>
    <property type="match status" value="1"/>
</dbReference>
<feature type="domain" description="Mandelate racemase/muconate lactonizing enzyme C-terminal" evidence="6">
    <location>
        <begin position="131"/>
        <end position="226"/>
    </location>
</feature>
<evidence type="ECO:0000256" key="4">
    <source>
        <dbReference type="HAMAP-Rule" id="MF_00470"/>
    </source>
</evidence>
<evidence type="ECO:0000313" key="8">
    <source>
        <dbReference type="Proteomes" id="UP000000593"/>
    </source>
</evidence>
<comment type="similarity">
    <text evidence="4">Belongs to the mandelate racemase/muconate lactonizing enzyme family. MenC type 1 subfamily.</text>
</comment>
<dbReference type="CDD" id="cd03320">
    <property type="entry name" value="OSBS"/>
    <property type="match status" value="1"/>
</dbReference>
<dbReference type="InterPro" id="IPR036849">
    <property type="entry name" value="Enolase-like_C_sf"/>
</dbReference>
<dbReference type="PANTHER" id="PTHR48073">
    <property type="entry name" value="O-SUCCINYLBENZOATE SYNTHASE-RELATED"/>
    <property type="match status" value="1"/>
</dbReference>
<dbReference type="InterPro" id="IPR010196">
    <property type="entry name" value="OSB_synthase_MenC1"/>
</dbReference>
<dbReference type="InterPro" id="IPR013342">
    <property type="entry name" value="Mandelate_racemase_C"/>
</dbReference>
<dbReference type="Pfam" id="PF13378">
    <property type="entry name" value="MR_MLE_C"/>
    <property type="match status" value="1"/>
</dbReference>
<dbReference type="UniPathway" id="UPA00079"/>
<keyword evidence="4" id="KW-0474">Menaquinone biosynthesis</keyword>
<keyword evidence="8" id="KW-1185">Reference proteome</keyword>
<name>Q6LNX5_PHOPR</name>
<evidence type="ECO:0000256" key="1">
    <source>
        <dbReference type="ARBA" id="ARBA00022723"/>
    </source>
</evidence>